<gene>
    <name evidence="1" type="primary">110</name>
    <name evidence="1" type="ORF">PRINCESSTRINA_110</name>
</gene>
<protein>
    <submittedName>
        <fullName evidence="1">Uncharacterized protein</fullName>
    </submittedName>
</protein>
<evidence type="ECO:0000313" key="2">
    <source>
        <dbReference type="Proteomes" id="UP000229287"/>
    </source>
</evidence>
<sequence length="97" mass="10530">MTEFAPTGYDPADDPDLKQALETALNKWKASNPDAETATHLTKFVLVVRADGWDAEGKEVSQVMLVPHGSEEDCLGLLASADTRMKAMLVAGILERE</sequence>
<proteinExistence type="predicted"/>
<dbReference type="EMBL" id="KU160660">
    <property type="protein sequence ID" value="ALY09953.1"/>
    <property type="molecule type" value="Genomic_DNA"/>
</dbReference>
<name>A0A0U4JNL0_9CAUD</name>
<organism evidence="1 2">
    <name type="scientific">Arthrobacter phage PrincessTrina</name>
    <dbReference type="NCBI Taxonomy" id="1772328"/>
    <lineage>
        <taxon>Viruses</taxon>
        <taxon>Duplodnaviria</taxon>
        <taxon>Heunggongvirae</taxon>
        <taxon>Uroviricota</taxon>
        <taxon>Caudoviricetes</taxon>
        <taxon>Klausavirus</taxon>
        <taxon>Klausavirus princesstrina</taxon>
    </lineage>
</organism>
<evidence type="ECO:0000313" key="1">
    <source>
        <dbReference type="EMBL" id="ALY09953.1"/>
    </source>
</evidence>
<dbReference type="RefSeq" id="YP_009616684.1">
    <property type="nucleotide sequence ID" value="NC_042053.1"/>
</dbReference>
<dbReference type="KEGG" id="vg:40093181"/>
<accession>A0A0U4JNL0</accession>
<dbReference type="Proteomes" id="UP000229287">
    <property type="component" value="Segment"/>
</dbReference>
<reference evidence="1 2" key="1">
    <citation type="submission" date="2015-11" db="EMBL/GenBank/DDBJ databases">
        <authorList>
            <person name="Terry K."/>
            <person name="Dunbar D."/>
            <person name="Bradley K.W."/>
            <person name="Asai D.J."/>
            <person name="Bowman C.A."/>
            <person name="Russell D.A."/>
            <person name="Pope W.H."/>
            <person name="Jacobs-Sera D."/>
            <person name="Hendrix R.W."/>
            <person name="Hatfull G.F."/>
        </authorList>
    </citation>
    <scope>NUCLEOTIDE SEQUENCE [LARGE SCALE GENOMIC DNA]</scope>
</reference>
<keyword evidence="2" id="KW-1185">Reference proteome</keyword>
<dbReference type="GeneID" id="40093181"/>